<dbReference type="RefSeq" id="WP_379521186.1">
    <property type="nucleotide sequence ID" value="NZ_JBHSPA010000068.1"/>
</dbReference>
<name>A0ABW1D3Q4_9ACTN</name>
<dbReference type="Pfam" id="PF09851">
    <property type="entry name" value="SHOCT"/>
    <property type="match status" value="1"/>
</dbReference>
<organism evidence="2 3">
    <name type="scientific">Nonomuraea insulae</name>
    <dbReference type="NCBI Taxonomy" id="1616787"/>
    <lineage>
        <taxon>Bacteria</taxon>
        <taxon>Bacillati</taxon>
        <taxon>Actinomycetota</taxon>
        <taxon>Actinomycetes</taxon>
        <taxon>Streptosporangiales</taxon>
        <taxon>Streptosporangiaceae</taxon>
        <taxon>Nonomuraea</taxon>
    </lineage>
</organism>
<proteinExistence type="predicted"/>
<protein>
    <submittedName>
        <fullName evidence="2">SHOCT domain-containing protein</fullName>
    </submittedName>
</protein>
<gene>
    <name evidence="2" type="ORF">ACFPZ3_48430</name>
</gene>
<evidence type="ECO:0000313" key="2">
    <source>
        <dbReference type="EMBL" id="MFC5831726.1"/>
    </source>
</evidence>
<reference evidence="3" key="1">
    <citation type="journal article" date="2019" name="Int. J. Syst. Evol. Microbiol.">
        <title>The Global Catalogue of Microorganisms (GCM) 10K type strain sequencing project: providing services to taxonomists for standard genome sequencing and annotation.</title>
        <authorList>
            <consortium name="The Broad Institute Genomics Platform"/>
            <consortium name="The Broad Institute Genome Sequencing Center for Infectious Disease"/>
            <person name="Wu L."/>
            <person name="Ma J."/>
        </authorList>
    </citation>
    <scope>NUCLEOTIDE SEQUENCE [LARGE SCALE GENOMIC DNA]</scope>
    <source>
        <strain evidence="3">CCUG 53903</strain>
    </source>
</reference>
<feature type="domain" description="SHOCT" evidence="1">
    <location>
        <begin position="23"/>
        <end position="48"/>
    </location>
</feature>
<evidence type="ECO:0000313" key="3">
    <source>
        <dbReference type="Proteomes" id="UP001596058"/>
    </source>
</evidence>
<dbReference type="Proteomes" id="UP001596058">
    <property type="component" value="Unassembled WGS sequence"/>
</dbReference>
<sequence>MLATILASAPPKPVRGSEVAELIARLGELRDAGVLSEEEFPAKKAELLSRL</sequence>
<comment type="caution">
    <text evidence="2">The sequence shown here is derived from an EMBL/GenBank/DDBJ whole genome shotgun (WGS) entry which is preliminary data.</text>
</comment>
<dbReference type="EMBL" id="JBHSPA010000068">
    <property type="protein sequence ID" value="MFC5831726.1"/>
    <property type="molecule type" value="Genomic_DNA"/>
</dbReference>
<keyword evidence="3" id="KW-1185">Reference proteome</keyword>
<dbReference type="InterPro" id="IPR018649">
    <property type="entry name" value="SHOCT"/>
</dbReference>
<accession>A0ABW1D3Q4</accession>
<evidence type="ECO:0000259" key="1">
    <source>
        <dbReference type="Pfam" id="PF09851"/>
    </source>
</evidence>